<dbReference type="Pfam" id="PF03486">
    <property type="entry name" value="HI0933_like"/>
    <property type="match status" value="1"/>
</dbReference>
<keyword evidence="2" id="KW-0285">Flavoprotein</keyword>
<dbReference type="PANTHER" id="PTHR42887:SF2">
    <property type="entry name" value="OS12G0638800 PROTEIN"/>
    <property type="match status" value="1"/>
</dbReference>
<dbReference type="InterPro" id="IPR055178">
    <property type="entry name" value="RsdA/BaiN/AoA(So)-like_dom"/>
</dbReference>
<dbReference type="EMBL" id="CP121196">
    <property type="protein sequence ID" value="XBH18770.1"/>
    <property type="molecule type" value="Genomic_DNA"/>
</dbReference>
<gene>
    <name evidence="6" type="ORF">P8935_05515</name>
</gene>
<evidence type="ECO:0000313" key="6">
    <source>
        <dbReference type="EMBL" id="XBH18770.1"/>
    </source>
</evidence>
<dbReference type="SUPFAM" id="SSF160996">
    <property type="entry name" value="HI0933 insert domain-like"/>
    <property type="match status" value="1"/>
</dbReference>
<dbReference type="InterPro" id="IPR004792">
    <property type="entry name" value="BaiN-like"/>
</dbReference>
<comment type="cofactor">
    <cofactor evidence="1">
        <name>FAD</name>
        <dbReference type="ChEBI" id="CHEBI:57692"/>
    </cofactor>
</comment>
<dbReference type="NCBIfam" id="TIGR00275">
    <property type="entry name" value="aminoacetone oxidase family FAD-binding enzyme"/>
    <property type="match status" value="1"/>
</dbReference>
<evidence type="ECO:0000259" key="5">
    <source>
        <dbReference type="Pfam" id="PF22780"/>
    </source>
</evidence>
<name>A0AAU7DNY1_9BACT</name>
<protein>
    <submittedName>
        <fullName evidence="6">NAD(P)/FAD-dependent oxidoreductase</fullName>
        <ecNumber evidence="6">1.14.13.-</ecNumber>
    </submittedName>
</protein>
<reference evidence="6" key="1">
    <citation type="submission" date="2023-03" db="EMBL/GenBank/DDBJ databases">
        <title>Edaphobacter sp.</title>
        <authorList>
            <person name="Huber K.J."/>
            <person name="Papendorf J."/>
            <person name="Pilke C."/>
            <person name="Bunk B."/>
            <person name="Sproeer C."/>
            <person name="Pester M."/>
        </authorList>
    </citation>
    <scope>NUCLEOTIDE SEQUENCE</scope>
    <source>
        <strain evidence="6">DSM 110680</strain>
    </source>
</reference>
<proteinExistence type="predicted"/>
<dbReference type="GO" id="GO:0016491">
    <property type="term" value="F:oxidoreductase activity"/>
    <property type="evidence" value="ECO:0007669"/>
    <property type="project" value="UniProtKB-KW"/>
</dbReference>
<dbReference type="PRINTS" id="PR00411">
    <property type="entry name" value="PNDRDTASEI"/>
</dbReference>
<dbReference type="SUPFAM" id="SSF51905">
    <property type="entry name" value="FAD/NAD(P)-binding domain"/>
    <property type="match status" value="1"/>
</dbReference>
<evidence type="ECO:0000256" key="2">
    <source>
        <dbReference type="ARBA" id="ARBA00022630"/>
    </source>
</evidence>
<keyword evidence="6" id="KW-0560">Oxidoreductase</keyword>
<feature type="domain" description="RsdA/BaiN/AoA(So)-like Rossmann fold-like" evidence="4">
    <location>
        <begin position="9"/>
        <end position="394"/>
    </location>
</feature>
<dbReference type="Gene3D" id="2.40.30.10">
    <property type="entry name" value="Translation factors"/>
    <property type="match status" value="1"/>
</dbReference>
<feature type="domain" description="RsdA/BaiN/AoA(So)-like insert" evidence="5">
    <location>
        <begin position="192"/>
        <end position="341"/>
    </location>
</feature>
<dbReference type="InterPro" id="IPR057661">
    <property type="entry name" value="RsdA/BaiN/AoA(So)_Rossmann"/>
</dbReference>
<evidence type="ECO:0000256" key="1">
    <source>
        <dbReference type="ARBA" id="ARBA00001974"/>
    </source>
</evidence>
<dbReference type="Pfam" id="PF22780">
    <property type="entry name" value="HI0933_like_1st"/>
    <property type="match status" value="1"/>
</dbReference>
<dbReference type="PANTHER" id="PTHR42887">
    <property type="entry name" value="OS12G0638800 PROTEIN"/>
    <property type="match status" value="1"/>
</dbReference>
<dbReference type="AlphaFoldDB" id="A0AAU7DNY1"/>
<dbReference type="InterPro" id="IPR036188">
    <property type="entry name" value="FAD/NAD-bd_sf"/>
</dbReference>
<organism evidence="6">
    <name type="scientific">Telmatobacter sp. DSM 110680</name>
    <dbReference type="NCBI Taxonomy" id="3036704"/>
    <lineage>
        <taxon>Bacteria</taxon>
        <taxon>Pseudomonadati</taxon>
        <taxon>Acidobacteriota</taxon>
        <taxon>Terriglobia</taxon>
        <taxon>Terriglobales</taxon>
        <taxon>Acidobacteriaceae</taxon>
        <taxon>Telmatobacter</taxon>
    </lineage>
</organism>
<dbReference type="Gene3D" id="1.10.8.260">
    <property type="entry name" value="HI0933 insert domain-like"/>
    <property type="match status" value="1"/>
</dbReference>
<keyword evidence="3" id="KW-0274">FAD</keyword>
<dbReference type="Gene3D" id="3.50.50.60">
    <property type="entry name" value="FAD/NAD(P)-binding domain"/>
    <property type="match status" value="1"/>
</dbReference>
<evidence type="ECO:0000259" key="4">
    <source>
        <dbReference type="Pfam" id="PF03486"/>
    </source>
</evidence>
<sequence>MPTAPRKFDVIVLGAGAAGLMCAAVAGQRGRRMLLLEHNSQPGRKILISGGGRCNFTNIHCTPANFISENPHFAKSALALYQPQHFLELVERYGIKWHEKTLGQLFCDQSARQIVDLLLTDCERGGVELLLNARNVAVESSSGEFRIACSAGEFSATALVVATGGLSIPKMGATGLAYQLARQFGLKVTQTRPALVPLLLAGVERNWTELAGVSTEVFAQANRGPSFREKLLITHRGLSGPALLQVSSYWRPGETIQIDFVPNADGSSHLIQPLLRPGARRDDIAFHQVLREFLPQRLAGHLAEVGAPSGWTNAALEAAERNLRRWEFHPNGTEGFEKAEVTAGGVDTAGLNSRTMEARKVPGLFFIGEGVDVTGHLGGFNFQWAWASAFAAGNAV</sequence>
<evidence type="ECO:0000256" key="3">
    <source>
        <dbReference type="ARBA" id="ARBA00022827"/>
    </source>
</evidence>
<dbReference type="InterPro" id="IPR023166">
    <property type="entry name" value="BaiN-like_dom_sf"/>
</dbReference>
<dbReference type="RefSeq" id="WP_348263988.1">
    <property type="nucleotide sequence ID" value="NZ_CP121196.1"/>
</dbReference>
<accession>A0AAU7DNY1</accession>
<dbReference type="EC" id="1.14.13.-" evidence="6"/>